<protein>
    <submittedName>
        <fullName evidence="2">Uncharacterized protein</fullName>
    </submittedName>
</protein>
<proteinExistence type="predicted"/>
<sequence length="164" mass="17906">MTHNENILSIVAGVTEQQRLVIVHRSLEQRDAMRVGPVRLHHPDGLLASSPDEPSAEAAPPASRPFCEQIQAIRDRPIVLRQESFSPAVGWFTQSEMELTLDQWAAMRTTLVPHTASSGASVPAPQVRKSRRSAAGRDSNRPRVMSIDGEVIALPLHADQAVPA</sequence>
<comment type="caution">
    <text evidence="2">The sequence shown here is derived from an EMBL/GenBank/DDBJ whole genome shotgun (WGS) entry which is preliminary data.</text>
</comment>
<gene>
    <name evidence="2" type="ORF">CA85_00250</name>
</gene>
<keyword evidence="3" id="KW-1185">Reference proteome</keyword>
<evidence type="ECO:0000313" key="2">
    <source>
        <dbReference type="EMBL" id="TWT74740.1"/>
    </source>
</evidence>
<evidence type="ECO:0000313" key="3">
    <source>
        <dbReference type="Proteomes" id="UP000318053"/>
    </source>
</evidence>
<reference evidence="2 3" key="1">
    <citation type="submission" date="2019-02" db="EMBL/GenBank/DDBJ databases">
        <title>Deep-cultivation of Planctomycetes and their phenomic and genomic characterization uncovers novel biology.</title>
        <authorList>
            <person name="Wiegand S."/>
            <person name="Jogler M."/>
            <person name="Boedeker C."/>
            <person name="Pinto D."/>
            <person name="Vollmers J."/>
            <person name="Rivas-Marin E."/>
            <person name="Kohn T."/>
            <person name="Peeters S.H."/>
            <person name="Heuer A."/>
            <person name="Rast P."/>
            <person name="Oberbeckmann S."/>
            <person name="Bunk B."/>
            <person name="Jeske O."/>
            <person name="Meyerdierks A."/>
            <person name="Storesund J.E."/>
            <person name="Kallscheuer N."/>
            <person name="Luecker S."/>
            <person name="Lage O.M."/>
            <person name="Pohl T."/>
            <person name="Merkel B.J."/>
            <person name="Hornburger P."/>
            <person name="Mueller R.-W."/>
            <person name="Bruemmer F."/>
            <person name="Labrenz M."/>
            <person name="Spormann A.M."/>
            <person name="Op Den Camp H."/>
            <person name="Overmann J."/>
            <person name="Amann R."/>
            <person name="Jetten M.S.M."/>
            <person name="Mascher T."/>
            <person name="Medema M.H."/>
            <person name="Devos D.P."/>
            <person name="Kaster A.-K."/>
            <person name="Ovreas L."/>
            <person name="Rohde M."/>
            <person name="Galperin M.Y."/>
            <person name="Jogler C."/>
        </authorList>
    </citation>
    <scope>NUCLEOTIDE SEQUENCE [LARGE SCALE GENOMIC DNA]</scope>
    <source>
        <strain evidence="2 3">CA85</strain>
    </source>
</reference>
<name>A0A5C5YIQ2_9BACT</name>
<feature type="region of interest" description="Disordered" evidence="1">
    <location>
        <begin position="41"/>
        <end position="63"/>
    </location>
</feature>
<dbReference type="RefSeq" id="WP_146389049.1">
    <property type="nucleotide sequence ID" value="NZ_SJPK01000001.1"/>
</dbReference>
<feature type="region of interest" description="Disordered" evidence="1">
    <location>
        <begin position="115"/>
        <end position="143"/>
    </location>
</feature>
<dbReference type="EMBL" id="SJPK01000001">
    <property type="protein sequence ID" value="TWT74740.1"/>
    <property type="molecule type" value="Genomic_DNA"/>
</dbReference>
<dbReference type="Proteomes" id="UP000318053">
    <property type="component" value="Unassembled WGS sequence"/>
</dbReference>
<dbReference type="AlphaFoldDB" id="A0A5C5YIQ2"/>
<organism evidence="2 3">
    <name type="scientific">Allorhodopirellula solitaria</name>
    <dbReference type="NCBI Taxonomy" id="2527987"/>
    <lineage>
        <taxon>Bacteria</taxon>
        <taxon>Pseudomonadati</taxon>
        <taxon>Planctomycetota</taxon>
        <taxon>Planctomycetia</taxon>
        <taxon>Pirellulales</taxon>
        <taxon>Pirellulaceae</taxon>
        <taxon>Allorhodopirellula</taxon>
    </lineage>
</organism>
<evidence type="ECO:0000256" key="1">
    <source>
        <dbReference type="SAM" id="MobiDB-lite"/>
    </source>
</evidence>
<feature type="compositionally biased region" description="Low complexity" evidence="1">
    <location>
        <begin position="48"/>
        <end position="61"/>
    </location>
</feature>
<dbReference type="OrthoDB" id="289070at2"/>
<accession>A0A5C5YIQ2</accession>